<keyword evidence="4" id="KW-1185">Reference proteome</keyword>
<feature type="region of interest" description="Disordered" evidence="2">
    <location>
        <begin position="890"/>
        <end position="916"/>
    </location>
</feature>
<feature type="compositionally biased region" description="Low complexity" evidence="2">
    <location>
        <begin position="895"/>
        <end position="908"/>
    </location>
</feature>
<evidence type="ECO:0000256" key="2">
    <source>
        <dbReference type="SAM" id="MobiDB-lite"/>
    </source>
</evidence>
<keyword evidence="1" id="KW-0175">Coiled coil</keyword>
<feature type="compositionally biased region" description="Basic and acidic residues" evidence="2">
    <location>
        <begin position="960"/>
        <end position="971"/>
    </location>
</feature>
<gene>
    <name evidence="3" type="ORF">PPERSA_12751</name>
</gene>
<feature type="compositionally biased region" description="Polar residues" evidence="2">
    <location>
        <begin position="640"/>
        <end position="653"/>
    </location>
</feature>
<evidence type="ECO:0000256" key="1">
    <source>
        <dbReference type="SAM" id="Coils"/>
    </source>
</evidence>
<dbReference type="AlphaFoldDB" id="A0A0V0QUN6"/>
<feature type="compositionally biased region" description="Low complexity" evidence="2">
    <location>
        <begin position="836"/>
        <end position="854"/>
    </location>
</feature>
<feature type="region of interest" description="Disordered" evidence="2">
    <location>
        <begin position="952"/>
        <end position="971"/>
    </location>
</feature>
<comment type="caution">
    <text evidence="3">The sequence shown here is derived from an EMBL/GenBank/DDBJ whole genome shotgun (WGS) entry which is preliminary data.</text>
</comment>
<accession>A0A0V0QUN6</accession>
<feature type="coiled-coil region" evidence="1">
    <location>
        <begin position="5"/>
        <end position="34"/>
    </location>
</feature>
<organism evidence="3 4">
    <name type="scientific">Pseudocohnilembus persalinus</name>
    <name type="common">Ciliate</name>
    <dbReference type="NCBI Taxonomy" id="266149"/>
    <lineage>
        <taxon>Eukaryota</taxon>
        <taxon>Sar</taxon>
        <taxon>Alveolata</taxon>
        <taxon>Ciliophora</taxon>
        <taxon>Intramacronucleata</taxon>
        <taxon>Oligohymenophorea</taxon>
        <taxon>Scuticociliatia</taxon>
        <taxon>Philasterida</taxon>
        <taxon>Pseudocohnilembidae</taxon>
        <taxon>Pseudocohnilembus</taxon>
    </lineage>
</organism>
<evidence type="ECO:0000313" key="3">
    <source>
        <dbReference type="EMBL" id="KRX05573.1"/>
    </source>
</evidence>
<dbReference type="EMBL" id="LDAU01000106">
    <property type="protein sequence ID" value="KRX05573.1"/>
    <property type="molecule type" value="Genomic_DNA"/>
</dbReference>
<feature type="compositionally biased region" description="Low complexity" evidence="2">
    <location>
        <begin position="595"/>
        <end position="610"/>
    </location>
</feature>
<evidence type="ECO:0000313" key="4">
    <source>
        <dbReference type="Proteomes" id="UP000054937"/>
    </source>
</evidence>
<dbReference type="Proteomes" id="UP000054937">
    <property type="component" value="Unassembled WGS sequence"/>
</dbReference>
<feature type="region of interest" description="Disordered" evidence="2">
    <location>
        <begin position="595"/>
        <end position="617"/>
    </location>
</feature>
<reference evidence="3 4" key="1">
    <citation type="journal article" date="2015" name="Sci. Rep.">
        <title>Genome of the facultative scuticociliatosis pathogen Pseudocohnilembus persalinus provides insight into its virulence through horizontal gene transfer.</title>
        <authorList>
            <person name="Xiong J."/>
            <person name="Wang G."/>
            <person name="Cheng J."/>
            <person name="Tian M."/>
            <person name="Pan X."/>
            <person name="Warren A."/>
            <person name="Jiang C."/>
            <person name="Yuan D."/>
            <person name="Miao W."/>
        </authorList>
    </citation>
    <scope>NUCLEOTIDE SEQUENCE [LARGE SCALE GENOMIC DNA]</scope>
    <source>
        <strain evidence="3">36N120E</strain>
    </source>
</reference>
<feature type="region of interest" description="Disordered" evidence="2">
    <location>
        <begin position="817"/>
        <end position="854"/>
    </location>
</feature>
<feature type="region of interest" description="Disordered" evidence="2">
    <location>
        <begin position="732"/>
        <end position="754"/>
    </location>
</feature>
<name>A0A0V0QUN6_PSEPJ</name>
<proteinExistence type="predicted"/>
<feature type="region of interest" description="Disordered" evidence="2">
    <location>
        <begin position="423"/>
        <end position="464"/>
    </location>
</feature>
<feature type="compositionally biased region" description="Low complexity" evidence="2">
    <location>
        <begin position="431"/>
        <end position="449"/>
    </location>
</feature>
<protein>
    <submittedName>
        <fullName evidence="3">Uncharacterized protein</fullName>
    </submittedName>
</protein>
<sequence>MFKIIKEKQEQFEKQQEKQNEKEIQKQRQFLKEQVGIFAGKTNEEISQKKQAFYDKLIDFLEKKQYDFQDSEYFQVNWFSIKQEILKILDHYEILKNFKLDAWKWMEKIQAITKQINQVQKEKQRKLRLDLGEESSNFFTENFESKEDLKIKEIYEKQGFFGFSICKGSLEFKNQEIRKLFSSQVIGFQEVDQEFIEKEVIQNCRFDFSVFVLRGNFQEYIPINPDVEQQNKGNLYLKEFNRQIKIAEMQEGKLINVENFLEGKENLYQVVSLSEILVIFQLNQLKFLEILKSSYEWKEIKENIISFNKMRKKFFDERYRVNKQLLKREEESPVYRRKIEHLNSQSPLFKRNKQRVSAGFGGIQTPIINLQSFQQGIEDINKIEEEQKKQQQEQDRQKFVKLQKIQKNLHGVQRERGGYLGVLKSGEFGENNQNNQNQNKSMQSQSFFQAESQNSQKISEESKKRFQRNIIGSKIMQGKLDQSVNMEKIKNQINLSDYQNNIKSKNNCQNLTQKEIENGDQEQKSIQNFQDKIRSYSRKMSQNQVFSKVNIQQQFPFANQKFQHRNSSPFITNYQGENFLKKKMDFFLNNKQQQQKSFLAQNQQQQQKQKGNGKSLSFSNLFLTSQGNIKTEEEDGEKNAQIQNMSPLNKKSNIQYNRTSILEKREITEDSEENEKLEEISEIDKKFEKELIKENYKRKFQSVQISPLKINNQDFSKNQSIKFENKVKQFQQQQKQMSPLKQRKNQGQGEKIDPFKIPNAQSEYYMQDMDDLDEIKYRSVFSNISKYRLVYQFNPDVNMRENFDKIQQKLANNLKSLGKKKEENQEVSSLQKNKQEIQNENENQNENVNKNESKNQNNFENQIKRQNQQAQTNLAVFQMMCLDENNNIDYEQKQDNSSNNFQNSFQQSGYGRNFSENLNQNQQNLEKVLEQKQMKIDKKQIQIQNQSLNLNSQLGGISPEQRRNEQKRKEINTTEIKENNSFSDLINYHEIQNEDVNQECAQNQNQNQNQSYQNEEKNFNSQKILRPIFSLQNSPCNKNNENKINLKQQNSFNAPGKGFGLTLKRLNDYYKNQSQDQENTTR</sequence>
<feature type="region of interest" description="Disordered" evidence="2">
    <location>
        <begin position="629"/>
        <end position="653"/>
    </location>
</feature>
<dbReference type="InParanoid" id="A0A0V0QUN6"/>